<feature type="transmembrane region" description="Helical" evidence="3">
    <location>
        <begin position="191"/>
        <end position="210"/>
    </location>
</feature>
<organism evidence="5 6">
    <name type="scientific">Parafrankia irregularis</name>
    <dbReference type="NCBI Taxonomy" id="795642"/>
    <lineage>
        <taxon>Bacteria</taxon>
        <taxon>Bacillati</taxon>
        <taxon>Actinomycetota</taxon>
        <taxon>Actinomycetes</taxon>
        <taxon>Frankiales</taxon>
        <taxon>Frankiaceae</taxon>
        <taxon>Parafrankia</taxon>
    </lineage>
</organism>
<gene>
    <name evidence="5" type="ORF">Ga0074812_14030</name>
</gene>
<sequence length="738" mass="79824">MTTTDPFPPPDPDGWIPDIAAALEAAEVVDLDKARTRRVDPDQPTTNTDDTPDGDSDADEDAESLTARPEQVGPPVDPPDHDGPRPVGGQRRVPVLPAWAHSRADIVATARHAAGNAGYVLRFHAVRTPKYAAKVAVWAPIGFLRTLARLLRWATAEEGNWGLRQDAARRNDPETWLKLDRQRQRQTSVRWPILIAGSTAALVAAAVVWFGPTPAPVRWLAFLAVVVACARLGRPADRPITDRVSAGETYRKLTAELVRRALTSLGIAGINSAVAKNPGAISFPVEIHRDGPGHLAIVDLPYGVEAGEVIARRGRLASGLRLPLDQVWPDPAPGHTGRLALWVGYQPASQMRQPAWPLIRSGSVDVFKPFPFATTPRMNVVTVSLIFRNWLFGGQPGSGKTFALRLLVLAAALDPRVEIRGYELKGVGDFAGTAPVLSEYGNGFDEDTLEACAAMLKWLYDECRRRSERIAFYAAAGEAPENKVTPELASLKGSGLHPLVAFIDEIQELFHSPWGKEAAEYAEKVIKLGRALGVTLLIGTQIPDKDSLPPGITRNVNSRFCLSVADQVANDMILGTSMYKQGYRATVFEPVVEAGWGILAGFGKPSADRSYPVTGPELDRVIARAVELRTAAGTLPTPAEQTRTTAPAADVVVDVAAVWPAGEDKTWNETLCARLADLRPDVYGGWESAQLTAALKPHAITPVDVGRRIDGKAVTRRGISHAAILAVIAERDRKRRAN</sequence>
<dbReference type="InterPro" id="IPR002543">
    <property type="entry name" value="FtsK_dom"/>
</dbReference>
<dbReference type="Proteomes" id="UP000198802">
    <property type="component" value="Unassembled WGS sequence"/>
</dbReference>
<dbReference type="AlphaFoldDB" id="A0A0S4R0Q2"/>
<name>A0A0S4R0Q2_9ACTN</name>
<feature type="compositionally biased region" description="Acidic residues" evidence="2">
    <location>
        <begin position="50"/>
        <end position="63"/>
    </location>
</feature>
<dbReference type="SUPFAM" id="SSF52540">
    <property type="entry name" value="P-loop containing nucleoside triphosphate hydrolases"/>
    <property type="match status" value="1"/>
</dbReference>
<evidence type="ECO:0000313" key="6">
    <source>
        <dbReference type="Proteomes" id="UP000198802"/>
    </source>
</evidence>
<dbReference type="GO" id="GO:0003677">
    <property type="term" value="F:DNA binding"/>
    <property type="evidence" value="ECO:0007669"/>
    <property type="project" value="InterPro"/>
</dbReference>
<dbReference type="Gene3D" id="3.40.50.300">
    <property type="entry name" value="P-loop containing nucleotide triphosphate hydrolases"/>
    <property type="match status" value="1"/>
</dbReference>
<evidence type="ECO:0000256" key="2">
    <source>
        <dbReference type="SAM" id="MobiDB-lite"/>
    </source>
</evidence>
<dbReference type="GO" id="GO:0005524">
    <property type="term" value="F:ATP binding"/>
    <property type="evidence" value="ECO:0007669"/>
    <property type="project" value="UniProtKB-UniRule"/>
</dbReference>
<accession>A0A0S4R0Q2</accession>
<dbReference type="RefSeq" id="WP_226931101.1">
    <property type="nucleotide sequence ID" value="NZ_FAOZ01000040.1"/>
</dbReference>
<dbReference type="PROSITE" id="PS50901">
    <property type="entry name" value="FTSK"/>
    <property type="match status" value="1"/>
</dbReference>
<keyword evidence="1" id="KW-0547">Nucleotide-binding</keyword>
<reference evidence="6" key="1">
    <citation type="submission" date="2015-11" db="EMBL/GenBank/DDBJ databases">
        <authorList>
            <person name="Varghese N."/>
        </authorList>
    </citation>
    <scope>NUCLEOTIDE SEQUENCE [LARGE SCALE GENOMIC DNA]</scope>
    <source>
        <strain evidence="6">DSM 45899</strain>
    </source>
</reference>
<evidence type="ECO:0000259" key="4">
    <source>
        <dbReference type="PROSITE" id="PS50901"/>
    </source>
</evidence>
<feature type="region of interest" description="Disordered" evidence="2">
    <location>
        <begin position="27"/>
        <end position="91"/>
    </location>
</feature>
<keyword evidence="3" id="KW-1133">Transmembrane helix</keyword>
<protein>
    <submittedName>
        <fullName evidence="5">DNA segregation ATPase FtsK/SpoIIIE, S-DNA-T family</fullName>
    </submittedName>
</protein>
<keyword evidence="3" id="KW-0472">Membrane</keyword>
<feature type="binding site" evidence="1">
    <location>
        <begin position="394"/>
        <end position="401"/>
    </location>
    <ligand>
        <name>ATP</name>
        <dbReference type="ChEBI" id="CHEBI:30616"/>
    </ligand>
</feature>
<feature type="domain" description="FtsK" evidence="4">
    <location>
        <begin position="367"/>
        <end position="571"/>
    </location>
</feature>
<keyword evidence="1" id="KW-0067">ATP-binding</keyword>
<evidence type="ECO:0000313" key="5">
    <source>
        <dbReference type="EMBL" id="CUU60454.1"/>
    </source>
</evidence>
<proteinExistence type="predicted"/>
<dbReference type="InterPro" id="IPR027417">
    <property type="entry name" value="P-loop_NTPase"/>
</dbReference>
<dbReference type="EMBL" id="FAOZ01000040">
    <property type="protein sequence ID" value="CUU60454.1"/>
    <property type="molecule type" value="Genomic_DNA"/>
</dbReference>
<keyword evidence="3" id="KW-0812">Transmembrane</keyword>
<feature type="compositionally biased region" description="Basic and acidic residues" evidence="2">
    <location>
        <begin position="30"/>
        <end position="41"/>
    </location>
</feature>
<evidence type="ECO:0000256" key="1">
    <source>
        <dbReference type="PROSITE-ProRule" id="PRU00289"/>
    </source>
</evidence>
<keyword evidence="6" id="KW-1185">Reference proteome</keyword>
<evidence type="ECO:0000256" key="3">
    <source>
        <dbReference type="SAM" id="Phobius"/>
    </source>
</evidence>